<feature type="chain" id="PRO_5002441832" description="Cyclase" evidence="1">
    <location>
        <begin position="25"/>
        <end position="204"/>
    </location>
</feature>
<dbReference type="Proteomes" id="UP000033393">
    <property type="component" value="Unassembled WGS sequence"/>
</dbReference>
<dbReference type="OrthoDB" id="3820986at2"/>
<accession>A0A0F0H945</accession>
<evidence type="ECO:0000256" key="1">
    <source>
        <dbReference type="SAM" id="SignalP"/>
    </source>
</evidence>
<gene>
    <name evidence="2" type="ORF">UK23_09335</name>
</gene>
<dbReference type="EMBL" id="JYJG01000049">
    <property type="protein sequence ID" value="KJK50852.1"/>
    <property type="molecule type" value="Genomic_DNA"/>
</dbReference>
<dbReference type="STRING" id="68170.GCA_000974445_08200"/>
<sequence>MKLAGFASLLLVPMLMFSATTASAAPQTITYKLRASAAGQSSDFTLDQGVDAAAPATVAPNGTLKVTIDPAPNKIPSEAGGRQVREIKGLALRLPVPGNSKFQSASLSGGSGLGGTPTIALQGNDVVLSVPGPIKGGADFELPTVTINLQAGGTGTITTKLGGTSYDAPGLTFTAVVTVIGFPVNAAAKGYPDPSPVLTTTTIG</sequence>
<evidence type="ECO:0000313" key="3">
    <source>
        <dbReference type="Proteomes" id="UP000033393"/>
    </source>
</evidence>
<dbReference type="RefSeq" id="WP_045310999.1">
    <property type="nucleotide sequence ID" value="NZ_JYJG01000049.1"/>
</dbReference>
<reference evidence="2 3" key="1">
    <citation type="submission" date="2015-02" db="EMBL/GenBank/DDBJ databases">
        <authorList>
            <person name="Ju K.-S."/>
            <person name="Doroghazi J.R."/>
            <person name="Metcalf W."/>
        </authorList>
    </citation>
    <scope>NUCLEOTIDE SEQUENCE [LARGE SCALE GENOMIC DNA]</scope>
    <source>
        <strain evidence="2 3">NRRL B-16140</strain>
    </source>
</reference>
<comment type="caution">
    <text evidence="2">The sequence shown here is derived from an EMBL/GenBank/DDBJ whole genome shotgun (WGS) entry which is preliminary data.</text>
</comment>
<evidence type="ECO:0008006" key="4">
    <source>
        <dbReference type="Google" id="ProtNLM"/>
    </source>
</evidence>
<protein>
    <recommendedName>
        <fullName evidence="4">Cyclase</fullName>
    </recommendedName>
</protein>
<keyword evidence="3" id="KW-1185">Reference proteome</keyword>
<dbReference type="PATRIC" id="fig|68170.10.peg.9610"/>
<evidence type="ECO:0000313" key="2">
    <source>
        <dbReference type="EMBL" id="KJK50852.1"/>
    </source>
</evidence>
<feature type="signal peptide" evidence="1">
    <location>
        <begin position="1"/>
        <end position="24"/>
    </location>
</feature>
<proteinExistence type="predicted"/>
<name>A0A0F0H945_LENAE</name>
<dbReference type="eggNOG" id="ENOG5032RA0">
    <property type="taxonomic scope" value="Bacteria"/>
</dbReference>
<organism evidence="2 3">
    <name type="scientific">Lentzea aerocolonigenes</name>
    <name type="common">Lechevalieria aerocolonigenes</name>
    <name type="synonym">Saccharothrix aerocolonigenes</name>
    <dbReference type="NCBI Taxonomy" id="68170"/>
    <lineage>
        <taxon>Bacteria</taxon>
        <taxon>Bacillati</taxon>
        <taxon>Actinomycetota</taxon>
        <taxon>Actinomycetes</taxon>
        <taxon>Pseudonocardiales</taxon>
        <taxon>Pseudonocardiaceae</taxon>
        <taxon>Lentzea</taxon>
    </lineage>
</organism>
<keyword evidence="1" id="KW-0732">Signal</keyword>
<dbReference type="AlphaFoldDB" id="A0A0F0H945"/>